<dbReference type="PRINTS" id="PR00414">
    <property type="entry name" value="PPTHIESTRASE"/>
</dbReference>
<dbReference type="Pfam" id="PF07645">
    <property type="entry name" value="EGF_CA"/>
    <property type="match status" value="1"/>
</dbReference>
<evidence type="ECO:0000256" key="11">
    <source>
        <dbReference type="ARBA" id="ARBA00023157"/>
    </source>
</evidence>
<keyword evidence="4" id="KW-0964">Secreted</keyword>
<feature type="domain" description="EGF-like" evidence="21">
    <location>
        <begin position="489"/>
        <end position="520"/>
    </location>
</feature>
<dbReference type="InterPro" id="IPR000152">
    <property type="entry name" value="EGF-type_Asp/Asn_hydroxyl_site"/>
</dbReference>
<evidence type="ECO:0000313" key="24">
    <source>
        <dbReference type="Proteomes" id="UP000008225"/>
    </source>
</evidence>
<keyword evidence="24" id="KW-1185">Reference proteome</keyword>
<dbReference type="InterPro" id="IPR049883">
    <property type="entry name" value="NOTCH1_EGF-like"/>
</dbReference>
<dbReference type="Pfam" id="PF02089">
    <property type="entry name" value="Palm_thioest"/>
    <property type="match status" value="1"/>
</dbReference>
<dbReference type="Gene3D" id="2.10.25.10">
    <property type="entry name" value="Laminin"/>
    <property type="match status" value="2"/>
</dbReference>
<dbReference type="GO" id="GO:0098599">
    <property type="term" value="F:palmitoyl hydrolase activity"/>
    <property type="evidence" value="ECO:0007669"/>
    <property type="project" value="InterPro"/>
</dbReference>
<dbReference type="InterPro" id="IPR018097">
    <property type="entry name" value="EGF_Ca-bd_CS"/>
</dbReference>
<dbReference type="AlphaFoldDB" id="A0A8I3W5A4"/>
<dbReference type="PROSITE" id="PS00010">
    <property type="entry name" value="ASX_HYDROXYL"/>
    <property type="match status" value="1"/>
</dbReference>
<evidence type="ECO:0000256" key="9">
    <source>
        <dbReference type="ARBA" id="ARBA00022837"/>
    </source>
</evidence>
<dbReference type="GO" id="GO:0005576">
    <property type="term" value="C:extracellular region"/>
    <property type="evidence" value="ECO:0007669"/>
    <property type="project" value="UniProtKB-SubCell"/>
</dbReference>
<comment type="caution">
    <text evidence="19">Lacks conserved residue(s) required for the propagation of feature annotation.</text>
</comment>
<feature type="domain" description="EMI" evidence="22">
    <location>
        <begin position="412"/>
        <end position="490"/>
    </location>
</feature>
<keyword evidence="5 19" id="KW-0245">EGF-like domain</keyword>
<dbReference type="Proteomes" id="UP000008225">
    <property type="component" value="Chromosome 4"/>
</dbReference>
<sequence length="671" mass="74808">MLSKSPEALGCRVGVKGGEVERLGVSVGTHPQRAQKARLWGSLRLKDWSKLRGRESAHPFGPSAPSGWVAYGEGSRVGQEKLGQAALSSRGLEDSPRLWRQGHYTHFRMKSCGSMLGLWGQRHPAAWVLLLLPFLPLLLPAAPAPHRASYKPVIVVHGLFDSSYSFRHLLEYINETHPGTVVTVLDLFDGRESLRPLWEQVQGFREAVVPIMAKAPQGVHLICYSQGGLVCRALLSVMDDHNVDSFISLSSPQMGQYGDTDYLKWLFPTSMRSNLYRICYSPWGQEFSICNYWHDPHHDDLYLNASSFLALINGERDHPNATEWRKNFLRVGHLVLIGGPDDGVITPWQSSFFGFYDANETVLEMEEQLPKGPESKRIMGSRAELCTLLGGISFLLLLMSVKGAKGGSLRESPGVCSKQTVVVPLRYNESYSQPVYKPYLTLCAGRRICSTYRTTYRVMWREVRREVQQTHTVCCQGWKKRHPGALTCEAICSKPCLNGGVCIRPDRCECAPGWGGKHCHVDVDECRTSVTLCSHRCLNTAGSFTCGCPHDLVLGPDGRTCKEGSPEPPTSASILSVAVREAENDERSLKREIRELRERLERLEQWAGQAGAWVRAVLPVPPEELQPEQVAELWGRGDRIESLSDQVLLLEERLGACSCEDNSLGPGLNHR</sequence>
<feature type="coiled-coil region" evidence="20">
    <location>
        <begin position="579"/>
        <end position="606"/>
    </location>
</feature>
<dbReference type="PROSITE" id="PS51041">
    <property type="entry name" value="EMI"/>
    <property type="match status" value="1"/>
</dbReference>
<gene>
    <name evidence="23" type="primary">PPT2</name>
</gene>
<keyword evidence="11 19" id="KW-1015">Disulfide bond</keyword>
<dbReference type="InterPro" id="IPR011489">
    <property type="entry name" value="EMI_domain"/>
</dbReference>
<dbReference type="SUPFAM" id="SSF53474">
    <property type="entry name" value="alpha/beta-Hydrolases"/>
    <property type="match status" value="1"/>
</dbReference>
<protein>
    <recommendedName>
        <fullName evidence="15">Epidermal growth factor-like protein 8</fullName>
        <ecNumber evidence="14">3.1.2.2</ecNumber>
    </recommendedName>
    <alternativeName>
        <fullName evidence="16">Lysosomal thioesterase PPT2</fullName>
    </alternativeName>
</protein>
<evidence type="ECO:0000259" key="21">
    <source>
        <dbReference type="PROSITE" id="PS50026"/>
    </source>
</evidence>
<keyword evidence="6" id="KW-0732">Signal</keyword>
<comment type="catalytic activity">
    <reaction evidence="17">
        <text>S-hexadecanoyl-N-acetylcysteamine + H2O = N-acetylcysteamine + hexadecanoate + H(+)</text>
        <dbReference type="Rhea" id="RHEA:84099"/>
        <dbReference type="ChEBI" id="CHEBI:7896"/>
        <dbReference type="ChEBI" id="CHEBI:15377"/>
        <dbReference type="ChEBI" id="CHEBI:15378"/>
        <dbReference type="ChEBI" id="CHEBI:74410"/>
        <dbReference type="ChEBI" id="CHEBI:233601"/>
    </reaction>
</comment>
<evidence type="ECO:0000256" key="5">
    <source>
        <dbReference type="ARBA" id="ARBA00022536"/>
    </source>
</evidence>
<evidence type="ECO:0000256" key="14">
    <source>
        <dbReference type="ARBA" id="ARBA00038848"/>
    </source>
</evidence>
<feature type="disulfide bond" evidence="19">
    <location>
        <begin position="492"/>
        <end position="502"/>
    </location>
</feature>
<keyword evidence="7" id="KW-0677">Repeat</keyword>
<dbReference type="SUPFAM" id="SSF57196">
    <property type="entry name" value="EGF/Laminin"/>
    <property type="match status" value="2"/>
</dbReference>
<dbReference type="PROSITE" id="PS00022">
    <property type="entry name" value="EGF_1"/>
    <property type="match status" value="1"/>
</dbReference>
<evidence type="ECO:0000313" key="23">
    <source>
        <dbReference type="Ensembl" id="ENSCJAP00000079915.1"/>
    </source>
</evidence>
<comment type="similarity">
    <text evidence="3">Belongs to the palmitoyl-protein thioesterase family.</text>
</comment>
<dbReference type="InterPro" id="IPR000742">
    <property type="entry name" value="EGF"/>
</dbReference>
<evidence type="ECO:0000256" key="2">
    <source>
        <dbReference type="ARBA" id="ARBA00004613"/>
    </source>
</evidence>
<evidence type="ECO:0000256" key="12">
    <source>
        <dbReference type="ARBA" id="ARBA00023180"/>
    </source>
</evidence>
<reference evidence="23" key="3">
    <citation type="submission" date="2025-09" db="UniProtKB">
        <authorList>
            <consortium name="Ensembl"/>
        </authorList>
    </citation>
    <scope>IDENTIFICATION</scope>
</reference>
<dbReference type="GO" id="GO:0005509">
    <property type="term" value="F:calcium ion binding"/>
    <property type="evidence" value="ECO:0007669"/>
    <property type="project" value="InterPro"/>
</dbReference>
<evidence type="ECO:0000256" key="17">
    <source>
        <dbReference type="ARBA" id="ARBA00093223"/>
    </source>
</evidence>
<evidence type="ECO:0000256" key="6">
    <source>
        <dbReference type="ARBA" id="ARBA00022729"/>
    </source>
</evidence>
<reference evidence="23" key="2">
    <citation type="submission" date="2025-08" db="UniProtKB">
        <authorList>
            <consortium name="Ensembl"/>
        </authorList>
    </citation>
    <scope>IDENTIFICATION</scope>
</reference>
<dbReference type="CDD" id="cd00054">
    <property type="entry name" value="EGF_CA"/>
    <property type="match status" value="2"/>
</dbReference>
<evidence type="ECO:0000256" key="10">
    <source>
        <dbReference type="ARBA" id="ARBA00023054"/>
    </source>
</evidence>
<keyword evidence="12" id="KW-0325">Glycoprotein</keyword>
<evidence type="ECO:0000256" key="15">
    <source>
        <dbReference type="ARBA" id="ARBA00068658"/>
    </source>
</evidence>
<dbReference type="PROSITE" id="PS01186">
    <property type="entry name" value="EGF_2"/>
    <property type="match status" value="1"/>
</dbReference>
<dbReference type="InterPro" id="IPR002472">
    <property type="entry name" value="Palm_thioest"/>
</dbReference>
<evidence type="ECO:0000256" key="18">
    <source>
        <dbReference type="ARBA" id="ARBA00093353"/>
    </source>
</evidence>
<name>A0A8I3W5A4_CALJA</name>
<dbReference type="InterPro" id="IPR029058">
    <property type="entry name" value="AB_hydrolase_fold"/>
</dbReference>
<evidence type="ECO:0000256" key="7">
    <source>
        <dbReference type="ARBA" id="ARBA00022737"/>
    </source>
</evidence>
<evidence type="ECO:0000256" key="13">
    <source>
        <dbReference type="ARBA" id="ARBA00023228"/>
    </source>
</evidence>
<dbReference type="FunFam" id="3.40.50.1820:FF:000037">
    <property type="entry name" value="Lysosomal thioesterase PPT2 homolog"/>
    <property type="match status" value="1"/>
</dbReference>
<keyword evidence="13" id="KW-0458">Lysosome</keyword>
<dbReference type="InterPro" id="IPR001881">
    <property type="entry name" value="EGF-like_Ca-bd_dom"/>
</dbReference>
<dbReference type="Gene3D" id="3.40.50.1820">
    <property type="entry name" value="alpha/beta hydrolase"/>
    <property type="match status" value="1"/>
</dbReference>
<dbReference type="Ensembl" id="ENSCJAT00000134373.1">
    <property type="protein sequence ID" value="ENSCJAP00000079915.1"/>
    <property type="gene ID" value="ENSCJAG00000001969.5"/>
</dbReference>
<dbReference type="EC" id="3.1.2.2" evidence="14"/>
<evidence type="ECO:0000256" key="19">
    <source>
        <dbReference type="PROSITE-ProRule" id="PRU00076"/>
    </source>
</evidence>
<accession>A0A8I3W5A4</accession>
<reference evidence="23 24" key="1">
    <citation type="submission" date="2009-03" db="EMBL/GenBank/DDBJ databases">
        <authorList>
            <person name="Warren W."/>
            <person name="Ye L."/>
            <person name="Minx P."/>
            <person name="Worley K."/>
            <person name="Gibbs R."/>
            <person name="Wilson R.K."/>
        </authorList>
    </citation>
    <scope>NUCLEOTIDE SEQUENCE [LARGE SCALE GENOMIC DNA]</scope>
</reference>
<dbReference type="PROSITE" id="PS01187">
    <property type="entry name" value="EGF_CA"/>
    <property type="match status" value="1"/>
</dbReference>
<keyword evidence="9" id="KW-0106">Calcium</keyword>
<keyword evidence="10 20" id="KW-0175">Coiled coil</keyword>
<dbReference type="PANTHER" id="PTHR11247:SF27">
    <property type="entry name" value="LYSOSOMAL THIOESTERASE PPT2"/>
    <property type="match status" value="1"/>
</dbReference>
<dbReference type="GO" id="GO:0016790">
    <property type="term" value="F:thiolester hydrolase activity"/>
    <property type="evidence" value="ECO:0007669"/>
    <property type="project" value="TreeGrafter"/>
</dbReference>
<evidence type="ECO:0000256" key="1">
    <source>
        <dbReference type="ARBA" id="ARBA00004371"/>
    </source>
</evidence>
<dbReference type="GeneTree" id="ENSGT00940000162975"/>
<dbReference type="Pfam" id="PF07546">
    <property type="entry name" value="EMI"/>
    <property type="match status" value="1"/>
</dbReference>
<evidence type="ECO:0000256" key="8">
    <source>
        <dbReference type="ARBA" id="ARBA00022801"/>
    </source>
</evidence>
<keyword evidence="8" id="KW-0378">Hydrolase</keyword>
<dbReference type="PANTHER" id="PTHR11247">
    <property type="entry name" value="PALMITOYL-PROTEIN THIOESTERASE/DOLICHYLDIPHOSPHATASE 1"/>
    <property type="match status" value="1"/>
</dbReference>
<evidence type="ECO:0000256" key="3">
    <source>
        <dbReference type="ARBA" id="ARBA00010758"/>
    </source>
</evidence>
<organism evidence="23 24">
    <name type="scientific">Callithrix jacchus</name>
    <name type="common">White-tufted-ear marmoset</name>
    <name type="synonym">Simia Jacchus</name>
    <dbReference type="NCBI Taxonomy" id="9483"/>
    <lineage>
        <taxon>Eukaryota</taxon>
        <taxon>Metazoa</taxon>
        <taxon>Chordata</taxon>
        <taxon>Craniata</taxon>
        <taxon>Vertebrata</taxon>
        <taxon>Euteleostomi</taxon>
        <taxon>Mammalia</taxon>
        <taxon>Eutheria</taxon>
        <taxon>Euarchontoglires</taxon>
        <taxon>Primates</taxon>
        <taxon>Haplorrhini</taxon>
        <taxon>Platyrrhini</taxon>
        <taxon>Cebidae</taxon>
        <taxon>Callitrichinae</taxon>
        <taxon>Callithrix</taxon>
        <taxon>Callithrix</taxon>
    </lineage>
</organism>
<evidence type="ECO:0000256" key="16">
    <source>
        <dbReference type="ARBA" id="ARBA00073881"/>
    </source>
</evidence>
<dbReference type="FunFam" id="2.10.25.10:FF:000010">
    <property type="entry name" value="Pro-epidermal growth factor"/>
    <property type="match status" value="1"/>
</dbReference>
<dbReference type="PROSITE" id="PS50026">
    <property type="entry name" value="EGF_3"/>
    <property type="match status" value="1"/>
</dbReference>
<proteinExistence type="inferred from homology"/>
<dbReference type="SMART" id="SM00179">
    <property type="entry name" value="EGF_CA"/>
    <property type="match status" value="1"/>
</dbReference>
<dbReference type="FunFam" id="2.10.25.10:FF:000394">
    <property type="entry name" value="Epidermal growth factor-like protein 8"/>
    <property type="match status" value="1"/>
</dbReference>
<dbReference type="GO" id="GO:0005764">
    <property type="term" value="C:lysosome"/>
    <property type="evidence" value="ECO:0007669"/>
    <property type="project" value="UniProtKB-SubCell"/>
</dbReference>
<dbReference type="SMART" id="SM00181">
    <property type="entry name" value="EGF"/>
    <property type="match status" value="2"/>
</dbReference>
<evidence type="ECO:0000256" key="20">
    <source>
        <dbReference type="SAM" id="Coils"/>
    </source>
</evidence>
<comment type="function">
    <text evidence="18">Catalyzes the cleavage of thioester bonds from S-palmitoyl-CoA or S-palmitoyl-N-acetylcysteamine (unbranched structures) but does not have activity against palmitoylcysteine or palmitoylated proteins, branched structures or bulky head groups. Conversely, hydrolyzes both long and short chain fatty acyl-CoA substrate.</text>
</comment>
<evidence type="ECO:0000259" key="22">
    <source>
        <dbReference type="PROSITE" id="PS51041"/>
    </source>
</evidence>
<evidence type="ECO:0000256" key="4">
    <source>
        <dbReference type="ARBA" id="ARBA00022525"/>
    </source>
</evidence>
<feature type="disulfide bond" evidence="19">
    <location>
        <begin position="510"/>
        <end position="519"/>
    </location>
</feature>
<comment type="subcellular location">
    <subcellularLocation>
        <location evidence="1">Lysosome</location>
    </subcellularLocation>
    <subcellularLocation>
        <location evidence="2">Secreted</location>
    </subcellularLocation>
</comment>